<feature type="binding site" description="covalent" evidence="8">
    <location>
        <position position="52"/>
    </location>
    <ligand>
        <name>heme c</name>
        <dbReference type="ChEBI" id="CHEBI:61717"/>
    </ligand>
</feature>
<dbReference type="PROSITE" id="PS51007">
    <property type="entry name" value="CYTC"/>
    <property type="match status" value="1"/>
</dbReference>
<evidence type="ECO:0000313" key="11">
    <source>
        <dbReference type="Proteomes" id="UP000515733"/>
    </source>
</evidence>
<keyword evidence="7" id="KW-0472">Membrane</keyword>
<evidence type="ECO:0000256" key="4">
    <source>
        <dbReference type="ARBA" id="ARBA00022723"/>
    </source>
</evidence>
<reference evidence="10 11" key="1">
    <citation type="submission" date="2020-03" db="EMBL/GenBank/DDBJ databases">
        <authorList>
            <consortium name="Genoscope - CEA"/>
            <person name="William W."/>
        </authorList>
    </citation>
    <scope>NUCLEOTIDE SEQUENCE [LARGE SCALE GENOMIC DNA]</scope>
    <source>
        <strain evidence="11">DSM 16959</strain>
    </source>
</reference>
<dbReference type="AlphaFoldDB" id="A0A6S6XZZ5"/>
<evidence type="ECO:0000256" key="8">
    <source>
        <dbReference type="PIRSR" id="PIRSR602326-1"/>
    </source>
</evidence>
<dbReference type="PANTHER" id="PTHR10266:SF3">
    <property type="entry name" value="CYTOCHROME C1, HEME PROTEIN, MITOCHONDRIAL"/>
    <property type="match status" value="1"/>
</dbReference>
<dbReference type="PANTHER" id="PTHR10266">
    <property type="entry name" value="CYTOCHROME C1"/>
    <property type="match status" value="1"/>
</dbReference>
<dbReference type="GO" id="GO:0046872">
    <property type="term" value="F:metal ion binding"/>
    <property type="evidence" value="ECO:0007669"/>
    <property type="project" value="UniProtKB-KW"/>
</dbReference>
<dbReference type="InterPro" id="IPR036909">
    <property type="entry name" value="Cyt_c-like_dom_sf"/>
</dbReference>
<feature type="binding site" description="covalent" evidence="8">
    <location>
        <position position="165"/>
    </location>
    <ligand>
        <name>heme c</name>
        <dbReference type="ChEBI" id="CHEBI:61717"/>
    </ligand>
</feature>
<dbReference type="Pfam" id="PF02167">
    <property type="entry name" value="Cytochrom_C1"/>
    <property type="match status" value="2"/>
</dbReference>
<accession>A0A6S6XZZ5</accession>
<evidence type="ECO:0000256" key="1">
    <source>
        <dbReference type="ARBA" id="ARBA00004370"/>
    </source>
</evidence>
<evidence type="ECO:0000256" key="6">
    <source>
        <dbReference type="ARBA" id="ARBA00023004"/>
    </source>
</evidence>
<name>A0A6S6XZZ5_9PROT</name>
<dbReference type="Gene3D" id="1.10.760.10">
    <property type="entry name" value="Cytochrome c-like domain"/>
    <property type="match status" value="1"/>
</dbReference>
<keyword evidence="10" id="KW-0560">Oxidoreductase</keyword>
<keyword evidence="5" id="KW-1133">Transmembrane helix</keyword>
<dbReference type="GO" id="GO:0020037">
    <property type="term" value="F:heme binding"/>
    <property type="evidence" value="ECO:0007669"/>
    <property type="project" value="InterPro"/>
</dbReference>
<sequence length="236" mass="26621">MKKLLITLLCVPLLALASGPELHLDKAPDKAGDKAALQNGAKLFVNYCLNCHSASYMRYNRLQDIGLTDQQIKDNLLFTAEKVGEPMRIAMQRDDAKIWFGAAPPDLTVIARARASEFGSGADWLYTYLRTFYRDPARPSGWNNKVFENVGMPHVLWELQGEQVMGEDHKLTLEKTGKLKPEEYDAAVADLVAYLQYMGEPVGEFRKKLGVIVLIALAALFVLTYALKREYWKDIH</sequence>
<feature type="domain" description="Cytochrome c" evidence="9">
    <location>
        <begin position="35"/>
        <end position="199"/>
    </location>
</feature>
<dbReference type="Proteomes" id="UP000515733">
    <property type="component" value="Chromosome"/>
</dbReference>
<comment type="cofactor">
    <cofactor evidence="8">
        <name>heme c</name>
        <dbReference type="ChEBI" id="CHEBI:61717"/>
    </cofactor>
    <text evidence="8">Binds 1 heme c group covalently per subunit.</text>
</comment>
<keyword evidence="6 8" id="KW-0408">Iron</keyword>
<comment type="subcellular location">
    <subcellularLocation>
        <location evidence="1">Membrane</location>
    </subcellularLocation>
</comment>
<dbReference type="RefSeq" id="WP_145769612.1">
    <property type="nucleotide sequence ID" value="NZ_LR778301.1"/>
</dbReference>
<dbReference type="GO" id="GO:0009055">
    <property type="term" value="F:electron transfer activity"/>
    <property type="evidence" value="ECO:0007669"/>
    <property type="project" value="InterPro"/>
</dbReference>
<dbReference type="GO" id="GO:0016020">
    <property type="term" value="C:membrane"/>
    <property type="evidence" value="ECO:0007669"/>
    <property type="project" value="UniProtKB-SubCell"/>
</dbReference>
<feature type="binding site" description="covalent" evidence="8">
    <location>
        <position position="51"/>
    </location>
    <ligand>
        <name>heme c</name>
        <dbReference type="ChEBI" id="CHEBI:61717"/>
    </ligand>
</feature>
<protein>
    <submittedName>
        <fullName evidence="10">Ammonia monooxygenase gamma subunit</fullName>
    </submittedName>
</protein>
<proteinExistence type="predicted"/>
<evidence type="ECO:0000256" key="7">
    <source>
        <dbReference type="ARBA" id="ARBA00023136"/>
    </source>
</evidence>
<keyword evidence="10" id="KW-0503">Monooxygenase</keyword>
<gene>
    <name evidence="10" type="primary">petC</name>
    <name evidence="10" type="ORF">DENOEST_1334</name>
</gene>
<evidence type="ECO:0000313" key="10">
    <source>
        <dbReference type="EMBL" id="CAB1368499.1"/>
    </source>
</evidence>
<evidence type="ECO:0000256" key="2">
    <source>
        <dbReference type="ARBA" id="ARBA00022617"/>
    </source>
</evidence>
<keyword evidence="2 8" id="KW-0349">Heme</keyword>
<keyword evidence="4 8" id="KW-0479">Metal-binding</keyword>
<feature type="binding site" description="covalent" evidence="8">
    <location>
        <position position="48"/>
    </location>
    <ligand>
        <name>heme c</name>
        <dbReference type="ChEBI" id="CHEBI:61717"/>
    </ligand>
</feature>
<evidence type="ECO:0000256" key="5">
    <source>
        <dbReference type="ARBA" id="ARBA00022989"/>
    </source>
</evidence>
<dbReference type="GO" id="GO:0004497">
    <property type="term" value="F:monooxygenase activity"/>
    <property type="evidence" value="ECO:0007669"/>
    <property type="project" value="UniProtKB-KW"/>
</dbReference>
<dbReference type="InterPro" id="IPR009056">
    <property type="entry name" value="Cyt_c-like_dom"/>
</dbReference>
<dbReference type="EMBL" id="LR778301">
    <property type="protein sequence ID" value="CAB1368499.1"/>
    <property type="molecule type" value="Genomic_DNA"/>
</dbReference>
<organism evidence="10 11">
    <name type="scientific">Denitratisoma oestradiolicum</name>
    <dbReference type="NCBI Taxonomy" id="311182"/>
    <lineage>
        <taxon>Bacteria</taxon>
        <taxon>Pseudomonadati</taxon>
        <taxon>Pseudomonadota</taxon>
        <taxon>Betaproteobacteria</taxon>
        <taxon>Nitrosomonadales</taxon>
        <taxon>Sterolibacteriaceae</taxon>
        <taxon>Denitratisoma</taxon>
    </lineage>
</organism>
<dbReference type="InterPro" id="IPR002326">
    <property type="entry name" value="Cyt_c1"/>
</dbReference>
<evidence type="ECO:0000256" key="3">
    <source>
        <dbReference type="ARBA" id="ARBA00022692"/>
    </source>
</evidence>
<evidence type="ECO:0000259" key="9">
    <source>
        <dbReference type="PROSITE" id="PS51007"/>
    </source>
</evidence>
<keyword evidence="3" id="KW-0812">Transmembrane</keyword>
<keyword evidence="11" id="KW-1185">Reference proteome</keyword>
<dbReference type="OrthoDB" id="9798864at2"/>
<dbReference type="KEGG" id="doe:DENOEST_1334"/>
<dbReference type="SUPFAM" id="SSF46626">
    <property type="entry name" value="Cytochrome c"/>
    <property type="match status" value="1"/>
</dbReference>